<evidence type="ECO:0000259" key="1">
    <source>
        <dbReference type="Pfam" id="PF00535"/>
    </source>
</evidence>
<dbReference type="InterPro" id="IPR001173">
    <property type="entry name" value="Glyco_trans_2-like"/>
</dbReference>
<feature type="domain" description="Glycosyltransferase 2-like" evidence="1">
    <location>
        <begin position="6"/>
        <end position="173"/>
    </location>
</feature>
<sequence>MKPLISVVMPAFNAQAFIAEAIDSIIMQIFDAWELIVVNDMSTDNTKEIVQAYTVRDGRVRLINVTAHQGQIGAHNVGIRESQADIVKVLHADDRLLPCALQSYYRAFQQYPSAVVVGAATRTIDERGQTVGLTRAVASETFLESTRFFVANILGWNPAWVPSAHAIRRDAFEACGLYEDPGGDLLHRDWGFDWYAIWKVAKQGDAVLLAEELVEYRRHKNQISSGGFDDAEVHMRYYWLRRIREEALVSPPIIRQAFAAHCGLLLLMAAAASQEHRESEALYMLEQTVLNDDYINTYDQGRLRLDLMTWIALLQSHDAHWKSHLLNHAHSRFLLLLISTMFSYNVIAIERLTNATEPTLLLGPASLLTPVLREVKVSSAVVVRVTHSRKETVDLLGSSAKNFHATVVGFDTRLESYMFYDQAKNIVPLLV</sequence>
<keyword evidence="3" id="KW-1185">Reference proteome</keyword>
<name>A0ABN5H2Z0_9FIRM</name>
<dbReference type="PANTHER" id="PTHR22916:SF3">
    <property type="entry name" value="UDP-GLCNAC:BETAGAL BETA-1,3-N-ACETYLGLUCOSAMINYLTRANSFERASE-LIKE PROTEIN 1"/>
    <property type="match status" value="1"/>
</dbReference>
<proteinExistence type="predicted"/>
<reference evidence="2 3" key="1">
    <citation type="journal article" date="2019" name="Sci. Rep.">
        <title>Sulfobacillus thermotolerans: new insights into resistance and metabolic capacities of acidophilic chemolithotrophs.</title>
        <authorList>
            <person name="Panyushkina A.E."/>
            <person name="Babenko V.V."/>
            <person name="Nikitina A.S."/>
            <person name="Selezneva O.V."/>
            <person name="Tsaplina I.A."/>
            <person name="Letarova M.A."/>
            <person name="Kostryukova E.S."/>
            <person name="Letarov A.V."/>
        </authorList>
    </citation>
    <scope>NUCLEOTIDE SEQUENCE [LARGE SCALE GENOMIC DNA]</scope>
    <source>
        <strain evidence="2 3">Kr1</strain>
    </source>
</reference>
<dbReference type="Proteomes" id="UP000325292">
    <property type="component" value="Chromosome"/>
</dbReference>
<dbReference type="Pfam" id="PF00535">
    <property type="entry name" value="Glycos_transf_2"/>
    <property type="match status" value="1"/>
</dbReference>
<protein>
    <recommendedName>
        <fullName evidence="1">Glycosyltransferase 2-like domain-containing protein</fullName>
    </recommendedName>
</protein>
<dbReference type="CDD" id="cd00761">
    <property type="entry name" value="Glyco_tranf_GTA_type"/>
    <property type="match status" value="1"/>
</dbReference>
<organism evidence="2 3">
    <name type="scientific">Sulfobacillus thermotolerans</name>
    <dbReference type="NCBI Taxonomy" id="338644"/>
    <lineage>
        <taxon>Bacteria</taxon>
        <taxon>Bacillati</taxon>
        <taxon>Bacillota</taxon>
        <taxon>Clostridia</taxon>
        <taxon>Eubacteriales</taxon>
        <taxon>Clostridiales Family XVII. Incertae Sedis</taxon>
        <taxon>Sulfobacillus</taxon>
    </lineage>
</organism>
<dbReference type="SUPFAM" id="SSF53448">
    <property type="entry name" value="Nucleotide-diphospho-sugar transferases"/>
    <property type="match status" value="1"/>
</dbReference>
<dbReference type="InterPro" id="IPR029044">
    <property type="entry name" value="Nucleotide-diphossugar_trans"/>
</dbReference>
<dbReference type="PANTHER" id="PTHR22916">
    <property type="entry name" value="GLYCOSYLTRANSFERASE"/>
    <property type="match status" value="1"/>
</dbReference>
<evidence type="ECO:0000313" key="3">
    <source>
        <dbReference type="Proteomes" id="UP000325292"/>
    </source>
</evidence>
<dbReference type="EMBL" id="CP019454">
    <property type="protein sequence ID" value="AUW95053.1"/>
    <property type="molecule type" value="Genomic_DNA"/>
</dbReference>
<gene>
    <name evidence="2" type="ORF">BXT84_14725</name>
</gene>
<evidence type="ECO:0000313" key="2">
    <source>
        <dbReference type="EMBL" id="AUW95053.1"/>
    </source>
</evidence>
<dbReference type="Gene3D" id="3.90.550.10">
    <property type="entry name" value="Spore Coat Polysaccharide Biosynthesis Protein SpsA, Chain A"/>
    <property type="match status" value="1"/>
</dbReference>
<accession>A0ABN5H2Z0</accession>